<accession>A0A1H5SV56</accession>
<dbReference type="InterPro" id="IPR001509">
    <property type="entry name" value="Epimerase_deHydtase"/>
</dbReference>
<feature type="domain" description="NAD-dependent epimerase/dehydratase" evidence="2">
    <location>
        <begin position="4"/>
        <end position="226"/>
    </location>
</feature>
<dbReference type="AlphaFoldDB" id="A0A1H5SV56"/>
<dbReference type="InterPro" id="IPR036291">
    <property type="entry name" value="NAD(P)-bd_dom_sf"/>
</dbReference>
<dbReference type="SUPFAM" id="SSF51735">
    <property type="entry name" value="NAD(P)-binding Rossmann-fold domains"/>
    <property type="match status" value="1"/>
</dbReference>
<dbReference type="RefSeq" id="WP_160146885.1">
    <property type="nucleotide sequence ID" value="NZ_FNVO01000001.1"/>
</dbReference>
<dbReference type="Pfam" id="PF01370">
    <property type="entry name" value="Epimerase"/>
    <property type="match status" value="1"/>
</dbReference>
<sequence length="304" mass="31678">MTAIVTGAAGFLGRALTRALLDGGEQVVGIDRLPLAPVPGLTVLTADLTAGDPMVRAALQSGDKVFHLAGRPGVRDRTAGIARLRHRDNVLAAAAVLDAVPPHVPLVVTSSSSVYGGTTDGRPSHESDPLRPRGGYARSKVRMEGLCARRLAEGGAVTIVRPFTVAGEGQRPDMAFSLWLEAARAGRPLRLLGSPDRTRDITDVRDAVRALIALAEVRARGVVNLGTGTGHSLRRMAEAVAAALGTPVSYVVEPAGADEVTDSLADVRRLVELTGFAPRTDLFDVVARQARSMGAVPDASGVLS</sequence>
<proteinExistence type="predicted"/>
<feature type="compositionally biased region" description="Low complexity" evidence="1">
    <location>
        <begin position="110"/>
        <end position="121"/>
    </location>
</feature>
<evidence type="ECO:0000256" key="1">
    <source>
        <dbReference type="SAM" id="MobiDB-lite"/>
    </source>
</evidence>
<evidence type="ECO:0000313" key="4">
    <source>
        <dbReference type="Proteomes" id="UP000236723"/>
    </source>
</evidence>
<reference evidence="4" key="1">
    <citation type="submission" date="2016-10" db="EMBL/GenBank/DDBJ databases">
        <authorList>
            <person name="Varghese N."/>
            <person name="Submissions S."/>
        </authorList>
    </citation>
    <scope>NUCLEOTIDE SEQUENCE [LARGE SCALE GENOMIC DNA]</scope>
    <source>
        <strain evidence="4">DSM 43163</strain>
    </source>
</reference>
<name>A0A1H5SV56_9ACTN</name>
<dbReference type="Gene3D" id="3.40.50.720">
    <property type="entry name" value="NAD(P)-binding Rossmann-like Domain"/>
    <property type="match status" value="1"/>
</dbReference>
<protein>
    <submittedName>
        <fullName evidence="3">Nucleoside-diphosphate-sugar epimerase</fullName>
    </submittedName>
</protein>
<feature type="region of interest" description="Disordered" evidence="1">
    <location>
        <begin position="110"/>
        <end position="135"/>
    </location>
</feature>
<dbReference type="InterPro" id="IPR050177">
    <property type="entry name" value="Lipid_A_modif_metabolic_enz"/>
</dbReference>
<gene>
    <name evidence="3" type="ORF">SAMN04489712_101378</name>
</gene>
<feature type="compositionally biased region" description="Basic and acidic residues" evidence="1">
    <location>
        <begin position="122"/>
        <end position="131"/>
    </location>
</feature>
<organism evidence="3 4">
    <name type="scientific">Thermomonospora echinospora</name>
    <dbReference type="NCBI Taxonomy" id="1992"/>
    <lineage>
        <taxon>Bacteria</taxon>
        <taxon>Bacillati</taxon>
        <taxon>Actinomycetota</taxon>
        <taxon>Actinomycetes</taxon>
        <taxon>Streptosporangiales</taxon>
        <taxon>Thermomonosporaceae</taxon>
        <taxon>Thermomonospora</taxon>
    </lineage>
</organism>
<keyword evidence="4" id="KW-1185">Reference proteome</keyword>
<dbReference type="PANTHER" id="PTHR43245">
    <property type="entry name" value="BIFUNCTIONAL POLYMYXIN RESISTANCE PROTEIN ARNA"/>
    <property type="match status" value="1"/>
</dbReference>
<evidence type="ECO:0000259" key="2">
    <source>
        <dbReference type="Pfam" id="PF01370"/>
    </source>
</evidence>
<dbReference type="EMBL" id="FNVO01000001">
    <property type="protein sequence ID" value="SEF54472.1"/>
    <property type="molecule type" value="Genomic_DNA"/>
</dbReference>
<dbReference type="PANTHER" id="PTHR43245:SF13">
    <property type="entry name" value="UDP-D-APIOSE_UDP-D-XYLOSE SYNTHASE 2"/>
    <property type="match status" value="1"/>
</dbReference>
<dbReference type="OrthoDB" id="3505012at2"/>
<dbReference type="Proteomes" id="UP000236723">
    <property type="component" value="Unassembled WGS sequence"/>
</dbReference>
<evidence type="ECO:0000313" key="3">
    <source>
        <dbReference type="EMBL" id="SEF54472.1"/>
    </source>
</evidence>